<evidence type="ECO:0000259" key="13">
    <source>
        <dbReference type="SMART" id="SM00892"/>
    </source>
</evidence>
<dbReference type="GO" id="GO:0046872">
    <property type="term" value="F:metal ion binding"/>
    <property type="evidence" value="ECO:0007669"/>
    <property type="project" value="UniProtKB-KW"/>
</dbReference>
<dbReference type="SMART" id="SM00892">
    <property type="entry name" value="Endonuclease_NS"/>
    <property type="match status" value="1"/>
</dbReference>
<dbReference type="GO" id="GO:0003676">
    <property type="term" value="F:nucleic acid binding"/>
    <property type="evidence" value="ECO:0007669"/>
    <property type="project" value="InterPro"/>
</dbReference>
<feature type="active site" description="Proton acceptor" evidence="8">
    <location>
        <position position="113"/>
    </location>
</feature>
<evidence type="ECO:0000259" key="12">
    <source>
        <dbReference type="SMART" id="SM00477"/>
    </source>
</evidence>
<feature type="signal peptide" evidence="11">
    <location>
        <begin position="1"/>
        <end position="20"/>
    </location>
</feature>
<evidence type="ECO:0000256" key="10">
    <source>
        <dbReference type="RuleBase" id="RU366055"/>
    </source>
</evidence>
<dbReference type="EC" id="3.1.30.-" evidence="10"/>
<evidence type="ECO:0000256" key="9">
    <source>
        <dbReference type="PIRSR" id="PIRSR640255-2"/>
    </source>
</evidence>
<keyword evidence="11" id="KW-0732">Signal</keyword>
<evidence type="ECO:0000313" key="15">
    <source>
        <dbReference type="Proteomes" id="UP000570514"/>
    </source>
</evidence>
<dbReference type="PANTHER" id="PTHR13966">
    <property type="entry name" value="ENDONUCLEASE RELATED"/>
    <property type="match status" value="1"/>
</dbReference>
<feature type="chain" id="PRO_5033017255" description="Endonuclease" evidence="11">
    <location>
        <begin position="21"/>
        <end position="271"/>
    </location>
</feature>
<dbReference type="GO" id="GO:0004519">
    <property type="term" value="F:endonuclease activity"/>
    <property type="evidence" value="ECO:0007669"/>
    <property type="project" value="UniProtKB-UniRule"/>
</dbReference>
<dbReference type="PROSITE" id="PS01070">
    <property type="entry name" value="NUCLEASE_NON_SPEC"/>
    <property type="match status" value="1"/>
</dbReference>
<dbReference type="CDD" id="cd00091">
    <property type="entry name" value="NUC"/>
    <property type="match status" value="1"/>
</dbReference>
<dbReference type="Gene3D" id="3.40.570.10">
    <property type="entry name" value="Extracellular Endonuclease, subunit A"/>
    <property type="match status" value="1"/>
</dbReference>
<accession>A0A846MX31</accession>
<feature type="domain" description="DNA/RNA non-specific endonuclease/pyrophosphatase/phosphodiesterase" evidence="13">
    <location>
        <begin position="51"/>
        <end position="248"/>
    </location>
</feature>
<sequence length="271" mass="29912">MRRLFFALIALGAAAAPALADEDFSKCEARYAAIGLPVLKSGGDPEPIAVCHQGYAVAFNPDSRVPYWVIERVPKAQLSGKAKRSNKFLPDPALGDASPVDADYRASGYDRGHQAPAGDFKSSQPMTNESFFFSNMAPQVGKDFNRGIWRILETDVRSWILCGDRPELYIITGPVFDEKEKWIPKGKQRVRVPDGFFKVIYDPTRKRALGMLLPNKALDTDTLPQYAVAIKTIEQRTGLVFFPALNKRSQTVLKSSKGILWGVDGSCQAGE</sequence>
<evidence type="ECO:0000256" key="8">
    <source>
        <dbReference type="PIRSR" id="PIRSR640255-1"/>
    </source>
</evidence>
<dbReference type="AlphaFoldDB" id="A0A846MX31"/>
<name>A0A846MX31_9PROT</name>
<dbReference type="RefSeq" id="WP_167081546.1">
    <property type="nucleotide sequence ID" value="NZ_BAAADC010000001.1"/>
</dbReference>
<keyword evidence="4 9" id="KW-0479">Metal-binding</keyword>
<keyword evidence="5 10" id="KW-0255">Endonuclease</keyword>
<proteinExistence type="inferred from homology"/>
<keyword evidence="3 10" id="KW-0540">Nuclease</keyword>
<dbReference type="InterPro" id="IPR040255">
    <property type="entry name" value="Non-specific_endonuclease"/>
</dbReference>
<dbReference type="InterPro" id="IPR044925">
    <property type="entry name" value="His-Me_finger_sf"/>
</dbReference>
<dbReference type="InterPro" id="IPR001604">
    <property type="entry name" value="Endo_G_ENPP1-like_dom"/>
</dbReference>
<evidence type="ECO:0000256" key="5">
    <source>
        <dbReference type="ARBA" id="ARBA00022759"/>
    </source>
</evidence>
<dbReference type="InterPro" id="IPR044929">
    <property type="entry name" value="DNA/RNA_non-sp_Endonuclease_sf"/>
</dbReference>
<evidence type="ECO:0000256" key="6">
    <source>
        <dbReference type="ARBA" id="ARBA00022801"/>
    </source>
</evidence>
<keyword evidence="15" id="KW-1185">Reference proteome</keyword>
<evidence type="ECO:0000256" key="11">
    <source>
        <dbReference type="SAM" id="SignalP"/>
    </source>
</evidence>
<dbReference type="InterPro" id="IPR018524">
    <property type="entry name" value="DNA/RNA_endonuclease_AS"/>
</dbReference>
<evidence type="ECO:0000313" key="14">
    <source>
        <dbReference type="EMBL" id="NIK87701.1"/>
    </source>
</evidence>
<dbReference type="InterPro" id="IPR020821">
    <property type="entry name" value="ENPP1-3/EXOG-like_nuc-like"/>
</dbReference>
<protein>
    <recommendedName>
        <fullName evidence="10">Endonuclease</fullName>
        <ecNumber evidence="10">3.1.30.-</ecNumber>
    </recommendedName>
</protein>
<dbReference type="SMART" id="SM00477">
    <property type="entry name" value="NUC"/>
    <property type="match status" value="1"/>
</dbReference>
<evidence type="ECO:0000256" key="2">
    <source>
        <dbReference type="ARBA" id="ARBA00010052"/>
    </source>
</evidence>
<organism evidence="14 15">
    <name type="scientific">Rhizomicrobium palustre</name>
    <dbReference type="NCBI Taxonomy" id="189966"/>
    <lineage>
        <taxon>Bacteria</taxon>
        <taxon>Pseudomonadati</taxon>
        <taxon>Pseudomonadota</taxon>
        <taxon>Alphaproteobacteria</taxon>
        <taxon>Micropepsales</taxon>
        <taxon>Micropepsaceae</taxon>
        <taxon>Rhizomicrobium</taxon>
    </lineage>
</organism>
<dbReference type="GO" id="GO:0016787">
    <property type="term" value="F:hydrolase activity"/>
    <property type="evidence" value="ECO:0007669"/>
    <property type="project" value="UniProtKB-KW"/>
</dbReference>
<reference evidence="14 15" key="1">
    <citation type="submission" date="2020-03" db="EMBL/GenBank/DDBJ databases">
        <title>Genomic Encyclopedia of Type Strains, Phase IV (KMG-IV): sequencing the most valuable type-strain genomes for metagenomic binning, comparative biology and taxonomic classification.</title>
        <authorList>
            <person name="Goeker M."/>
        </authorList>
    </citation>
    <scope>NUCLEOTIDE SEQUENCE [LARGE SCALE GENOMIC DNA]</scope>
    <source>
        <strain evidence="14 15">DSM 19867</strain>
    </source>
</reference>
<dbReference type="Pfam" id="PF01223">
    <property type="entry name" value="Endonuclease_NS"/>
    <property type="match status" value="1"/>
</dbReference>
<evidence type="ECO:0000256" key="7">
    <source>
        <dbReference type="ARBA" id="ARBA00022842"/>
    </source>
</evidence>
<comment type="similarity">
    <text evidence="2 10">Belongs to the DNA/RNA non-specific endonuclease family.</text>
</comment>
<evidence type="ECO:0000256" key="1">
    <source>
        <dbReference type="ARBA" id="ARBA00001946"/>
    </source>
</evidence>
<keyword evidence="7" id="KW-0460">Magnesium</keyword>
<dbReference type="EMBL" id="JAASRM010000001">
    <property type="protein sequence ID" value="NIK87701.1"/>
    <property type="molecule type" value="Genomic_DNA"/>
</dbReference>
<dbReference type="PANTHER" id="PTHR13966:SF5">
    <property type="entry name" value="ENDONUCLEASE G, MITOCHONDRIAL"/>
    <property type="match status" value="1"/>
</dbReference>
<comment type="cofactor">
    <cofactor evidence="1 10">
        <name>Mg(2+)</name>
        <dbReference type="ChEBI" id="CHEBI:18420"/>
    </cofactor>
</comment>
<keyword evidence="6 10" id="KW-0378">Hydrolase</keyword>
<evidence type="ECO:0000256" key="3">
    <source>
        <dbReference type="ARBA" id="ARBA00022722"/>
    </source>
</evidence>
<feature type="binding site" evidence="9">
    <location>
        <position position="145"/>
    </location>
    <ligand>
        <name>Mg(2+)</name>
        <dbReference type="ChEBI" id="CHEBI:18420"/>
        <note>catalytic</note>
    </ligand>
</feature>
<comment type="caution">
    <text evidence="14">The sequence shown here is derived from an EMBL/GenBank/DDBJ whole genome shotgun (WGS) entry which is preliminary data.</text>
</comment>
<dbReference type="SUPFAM" id="SSF54060">
    <property type="entry name" value="His-Me finger endonucleases"/>
    <property type="match status" value="1"/>
</dbReference>
<gene>
    <name evidence="14" type="ORF">FHS83_001019</name>
</gene>
<dbReference type="Proteomes" id="UP000570514">
    <property type="component" value="Unassembled WGS sequence"/>
</dbReference>
<evidence type="ECO:0000256" key="4">
    <source>
        <dbReference type="ARBA" id="ARBA00022723"/>
    </source>
</evidence>
<feature type="domain" description="ENPP1-3/EXOG-like endonuclease/phosphodiesterase" evidence="12">
    <location>
        <begin position="52"/>
        <end position="248"/>
    </location>
</feature>